<keyword evidence="3" id="KW-0238">DNA-binding</keyword>
<dbReference type="RefSeq" id="WP_100258420.1">
    <property type="nucleotide sequence ID" value="NZ_CP011797.1"/>
</dbReference>
<dbReference type="Proteomes" id="UP000229757">
    <property type="component" value="Chromosome"/>
</dbReference>
<dbReference type="Pfam" id="PF03466">
    <property type="entry name" value="LysR_substrate"/>
    <property type="match status" value="1"/>
</dbReference>
<protein>
    <submittedName>
        <fullName evidence="6">Transcriptional regulator, LysR family</fullName>
    </submittedName>
</protein>
<name>A0A2K8KU10_9GAMM</name>
<evidence type="ECO:0000256" key="4">
    <source>
        <dbReference type="ARBA" id="ARBA00023163"/>
    </source>
</evidence>
<dbReference type="KEGG" id="rfo:REIFOR_03098"/>
<sequence>MDTELLKTFLAVQQTGHFGRAAEALFLTQAAVSARIKLLESALGSPVFARYRNNLQLTDTGKRLIPHAQTVLSAWDVTLRELVSAATDQAALSIAAPVSLWESFVQQSLQSTLAENDGLQVQADSMPPDQLNRRLLDRTLDLAFQFEPPKHSDIRSFDLPPVNLVLVASEPRDLADETALSGYIELDWGILPAPLHALGRPISTRLQTGLVPLALDLLLRHGGCAYLPEQRVAGYLDRLLYRVAGADVCARPVVACYHQHSKIKPLVLRVIEQARAELQSASHPVPPE</sequence>
<keyword evidence="4" id="KW-0804">Transcription</keyword>
<feature type="domain" description="HTH lysR-type" evidence="5">
    <location>
        <begin position="1"/>
        <end position="58"/>
    </location>
</feature>
<dbReference type="InterPro" id="IPR000847">
    <property type="entry name" value="LysR_HTH_N"/>
</dbReference>
<dbReference type="InterPro" id="IPR036388">
    <property type="entry name" value="WH-like_DNA-bd_sf"/>
</dbReference>
<keyword evidence="7" id="KW-1185">Reference proteome</keyword>
<dbReference type="SUPFAM" id="SSF53850">
    <property type="entry name" value="Periplasmic binding protein-like II"/>
    <property type="match status" value="1"/>
</dbReference>
<evidence type="ECO:0000256" key="2">
    <source>
        <dbReference type="ARBA" id="ARBA00023015"/>
    </source>
</evidence>
<evidence type="ECO:0000256" key="3">
    <source>
        <dbReference type="ARBA" id="ARBA00023125"/>
    </source>
</evidence>
<evidence type="ECO:0000259" key="5">
    <source>
        <dbReference type="PROSITE" id="PS50931"/>
    </source>
</evidence>
<comment type="similarity">
    <text evidence="1">Belongs to the LysR transcriptional regulatory family.</text>
</comment>
<organism evidence="6 7">
    <name type="scientific">Reinekea forsetii</name>
    <dbReference type="NCBI Taxonomy" id="1336806"/>
    <lineage>
        <taxon>Bacteria</taxon>
        <taxon>Pseudomonadati</taxon>
        <taxon>Pseudomonadota</taxon>
        <taxon>Gammaproteobacteria</taxon>
        <taxon>Oceanospirillales</taxon>
        <taxon>Saccharospirillaceae</taxon>
        <taxon>Reinekea</taxon>
    </lineage>
</organism>
<dbReference type="GO" id="GO:0003700">
    <property type="term" value="F:DNA-binding transcription factor activity"/>
    <property type="evidence" value="ECO:0007669"/>
    <property type="project" value="InterPro"/>
</dbReference>
<evidence type="ECO:0000313" key="6">
    <source>
        <dbReference type="EMBL" id="ATX78217.1"/>
    </source>
</evidence>
<dbReference type="InterPro" id="IPR036390">
    <property type="entry name" value="WH_DNA-bd_sf"/>
</dbReference>
<accession>A0A2K8KU10</accession>
<dbReference type="SUPFAM" id="SSF46785">
    <property type="entry name" value="Winged helix' DNA-binding domain"/>
    <property type="match status" value="1"/>
</dbReference>
<dbReference type="PANTHER" id="PTHR30579:SF8">
    <property type="entry name" value="HTH-TYPE TRANSCRIPTIONAL REGULATOR HDFR"/>
    <property type="match status" value="1"/>
</dbReference>
<dbReference type="Pfam" id="PF00126">
    <property type="entry name" value="HTH_1"/>
    <property type="match status" value="1"/>
</dbReference>
<dbReference type="Gene3D" id="1.10.10.10">
    <property type="entry name" value="Winged helix-like DNA-binding domain superfamily/Winged helix DNA-binding domain"/>
    <property type="match status" value="1"/>
</dbReference>
<dbReference type="PROSITE" id="PS50931">
    <property type="entry name" value="HTH_LYSR"/>
    <property type="match status" value="1"/>
</dbReference>
<reference evidence="6 7" key="1">
    <citation type="journal article" date="2017" name="Environ. Microbiol.">
        <title>Genomic and physiological analyses of 'Reinekea forsetii' reveal a versatile opportunistic lifestyle during spring algae blooms.</title>
        <authorList>
            <person name="Avci B."/>
            <person name="Hahnke R.L."/>
            <person name="Chafee M."/>
            <person name="Fischer T."/>
            <person name="Gruber-Vodicka H."/>
            <person name="Tegetmeyer H.E."/>
            <person name="Harder J."/>
            <person name="Fuchs B.M."/>
            <person name="Amann R.I."/>
            <person name="Teeling H."/>
        </authorList>
    </citation>
    <scope>NUCLEOTIDE SEQUENCE [LARGE SCALE GENOMIC DNA]</scope>
    <source>
        <strain evidence="6 7">Hel1_31_D35</strain>
    </source>
</reference>
<proteinExistence type="inferred from homology"/>
<dbReference type="EMBL" id="CP011797">
    <property type="protein sequence ID" value="ATX78217.1"/>
    <property type="molecule type" value="Genomic_DNA"/>
</dbReference>
<dbReference type="OrthoDB" id="9786526at2"/>
<evidence type="ECO:0000313" key="7">
    <source>
        <dbReference type="Proteomes" id="UP000229757"/>
    </source>
</evidence>
<dbReference type="Gene3D" id="3.40.190.290">
    <property type="match status" value="1"/>
</dbReference>
<dbReference type="GO" id="GO:0003677">
    <property type="term" value="F:DNA binding"/>
    <property type="evidence" value="ECO:0007669"/>
    <property type="project" value="UniProtKB-KW"/>
</dbReference>
<gene>
    <name evidence="6" type="ORF">REIFOR_03098</name>
</gene>
<dbReference type="FunFam" id="1.10.10.10:FF:000001">
    <property type="entry name" value="LysR family transcriptional regulator"/>
    <property type="match status" value="1"/>
</dbReference>
<keyword evidence="2" id="KW-0805">Transcription regulation</keyword>
<dbReference type="AlphaFoldDB" id="A0A2K8KU10"/>
<dbReference type="InterPro" id="IPR005119">
    <property type="entry name" value="LysR_subst-bd"/>
</dbReference>
<dbReference type="PANTHER" id="PTHR30579">
    <property type="entry name" value="TRANSCRIPTIONAL REGULATOR"/>
    <property type="match status" value="1"/>
</dbReference>
<dbReference type="InterPro" id="IPR050176">
    <property type="entry name" value="LTTR"/>
</dbReference>
<evidence type="ECO:0000256" key="1">
    <source>
        <dbReference type="ARBA" id="ARBA00009437"/>
    </source>
</evidence>
<dbReference type="PRINTS" id="PR00039">
    <property type="entry name" value="HTHLYSR"/>
</dbReference>